<dbReference type="InterPro" id="IPR001680">
    <property type="entry name" value="WD40_rpt"/>
</dbReference>
<dbReference type="PANTHER" id="PTHR12442:SF5">
    <property type="entry name" value="DYNEIN AXONEMAL INTERMEDIATE CHAIN 3"/>
    <property type="match status" value="1"/>
</dbReference>
<dbReference type="GO" id="GO:0036159">
    <property type="term" value="P:inner dynein arm assembly"/>
    <property type="evidence" value="ECO:0007669"/>
    <property type="project" value="TreeGrafter"/>
</dbReference>
<evidence type="ECO:0000256" key="5">
    <source>
        <dbReference type="PROSITE-ProRule" id="PRU00221"/>
    </source>
</evidence>
<keyword evidence="6" id="KW-0175">Coiled coil</keyword>
<dbReference type="InterPro" id="IPR036322">
    <property type="entry name" value="WD40_repeat_dom_sf"/>
</dbReference>
<dbReference type="PANTHER" id="PTHR12442">
    <property type="entry name" value="DYNEIN INTERMEDIATE CHAIN"/>
    <property type="match status" value="1"/>
</dbReference>
<feature type="compositionally biased region" description="Basic and acidic residues" evidence="7">
    <location>
        <begin position="1609"/>
        <end position="1618"/>
    </location>
</feature>
<dbReference type="InterPro" id="IPR015943">
    <property type="entry name" value="WD40/YVTN_repeat-like_dom_sf"/>
</dbReference>
<dbReference type="OrthoDB" id="6619788at2759"/>
<keyword evidence="4" id="KW-0677">Repeat</keyword>
<evidence type="ECO:0000256" key="6">
    <source>
        <dbReference type="SAM" id="Coils"/>
    </source>
</evidence>
<comment type="caution">
    <text evidence="8">The sequence shown here is derived from an EMBL/GenBank/DDBJ whole genome shotgun (WGS) entry which is preliminary data.</text>
</comment>
<evidence type="ECO:0000256" key="7">
    <source>
        <dbReference type="SAM" id="MobiDB-lite"/>
    </source>
</evidence>
<dbReference type="GO" id="GO:0060294">
    <property type="term" value="P:cilium movement involved in cell motility"/>
    <property type="evidence" value="ECO:0007669"/>
    <property type="project" value="TreeGrafter"/>
</dbReference>
<dbReference type="InterPro" id="IPR019775">
    <property type="entry name" value="WD40_repeat_CS"/>
</dbReference>
<keyword evidence="3 5" id="KW-0853">WD repeat</keyword>
<dbReference type="EMBL" id="VUJU01000624">
    <property type="protein sequence ID" value="KAF0769257.1"/>
    <property type="molecule type" value="Genomic_DNA"/>
</dbReference>
<evidence type="ECO:0000256" key="2">
    <source>
        <dbReference type="ARBA" id="ARBA00022490"/>
    </source>
</evidence>
<keyword evidence="9" id="KW-1185">Reference proteome</keyword>
<feature type="compositionally biased region" description="Acidic residues" evidence="7">
    <location>
        <begin position="1625"/>
        <end position="1644"/>
    </location>
</feature>
<evidence type="ECO:0000313" key="9">
    <source>
        <dbReference type="Proteomes" id="UP000478052"/>
    </source>
</evidence>
<dbReference type="PROSITE" id="PS00678">
    <property type="entry name" value="WD_REPEATS_1"/>
    <property type="match status" value="1"/>
</dbReference>
<feature type="coiled-coil region" evidence="6">
    <location>
        <begin position="602"/>
        <end position="629"/>
    </location>
</feature>
<organism evidence="8 9">
    <name type="scientific">Aphis craccivora</name>
    <name type="common">Cowpea aphid</name>
    <dbReference type="NCBI Taxonomy" id="307492"/>
    <lineage>
        <taxon>Eukaryota</taxon>
        <taxon>Metazoa</taxon>
        <taxon>Ecdysozoa</taxon>
        <taxon>Arthropoda</taxon>
        <taxon>Hexapoda</taxon>
        <taxon>Insecta</taxon>
        <taxon>Pterygota</taxon>
        <taxon>Neoptera</taxon>
        <taxon>Paraneoptera</taxon>
        <taxon>Hemiptera</taxon>
        <taxon>Sternorrhyncha</taxon>
        <taxon>Aphidomorpha</taxon>
        <taxon>Aphidoidea</taxon>
        <taxon>Aphididae</taxon>
        <taxon>Aphidini</taxon>
        <taxon>Aphis</taxon>
        <taxon>Aphis</taxon>
    </lineage>
</organism>
<feature type="region of interest" description="Disordered" evidence="7">
    <location>
        <begin position="1576"/>
        <end position="1644"/>
    </location>
</feature>
<feature type="repeat" description="WD" evidence="5">
    <location>
        <begin position="819"/>
        <end position="841"/>
    </location>
</feature>
<dbReference type="GO" id="GO:0045504">
    <property type="term" value="F:dynein heavy chain binding"/>
    <property type="evidence" value="ECO:0007669"/>
    <property type="project" value="TreeGrafter"/>
</dbReference>
<evidence type="ECO:0000256" key="1">
    <source>
        <dbReference type="ARBA" id="ARBA00004496"/>
    </source>
</evidence>
<gene>
    <name evidence="8" type="ORF">FWK35_00002104</name>
</gene>
<dbReference type="PROSITE" id="PS50082">
    <property type="entry name" value="WD_REPEATS_2"/>
    <property type="match status" value="1"/>
</dbReference>
<dbReference type="Gene3D" id="2.130.10.10">
    <property type="entry name" value="YVTN repeat-like/Quinoprotein amine dehydrogenase"/>
    <property type="match status" value="1"/>
</dbReference>
<dbReference type="Pfam" id="PF00400">
    <property type="entry name" value="WD40"/>
    <property type="match status" value="1"/>
</dbReference>
<feature type="region of interest" description="Disordered" evidence="7">
    <location>
        <begin position="1"/>
        <end position="21"/>
    </location>
</feature>
<dbReference type="GO" id="GO:0036156">
    <property type="term" value="C:inner dynein arm"/>
    <property type="evidence" value="ECO:0007669"/>
    <property type="project" value="TreeGrafter"/>
</dbReference>
<dbReference type="Proteomes" id="UP000478052">
    <property type="component" value="Unassembled WGS sequence"/>
</dbReference>
<dbReference type="InterPro" id="IPR050687">
    <property type="entry name" value="Dynein_IC"/>
</dbReference>
<accession>A0A6G0ZE81</accession>
<evidence type="ECO:0000256" key="3">
    <source>
        <dbReference type="ARBA" id="ARBA00022574"/>
    </source>
</evidence>
<protein>
    <submittedName>
        <fullName evidence="8">WD repeat-containing protein 63</fullName>
    </submittedName>
</protein>
<reference evidence="8 9" key="1">
    <citation type="submission" date="2019-08" db="EMBL/GenBank/DDBJ databases">
        <title>Whole genome of Aphis craccivora.</title>
        <authorList>
            <person name="Voronova N.V."/>
            <person name="Shulinski R.S."/>
            <person name="Bandarenka Y.V."/>
            <person name="Zhorov D.G."/>
            <person name="Warner D."/>
        </authorList>
    </citation>
    <scope>NUCLEOTIDE SEQUENCE [LARGE SCALE GENOMIC DNA]</scope>
    <source>
        <strain evidence="8">180601</strain>
        <tissue evidence="8">Whole Body</tissue>
    </source>
</reference>
<sequence>MSSKKKINSLSKANNEHSMEQTTSIDLDNFNTDTAEIHKDDLKIVFIPKTLHEHFECVIGKHVFIDKPWTKISRKKIIDNLQSQNTDSCFWQFQNEIEAITNDNVLVGYKPFSSTDEEFLICTTDKAKQFIEETQVQIEGKIKKKVERSMCRIPGPWESKSSDKDIEEIKPVQTRDKITYKWKLPAERLQAEAEFEDSLSKSVKNEYVKLEPRQKEIFESSDALTMDSSVQAVRQMVNREMQTIPRIKYNKCIQSVAVEEDMFQLQPQITSEKALDEFLSKHVPNLVNQLHYNELYDLYRDDYKLLKNENENEIEQTSKVIKLLPRYQNEVSKKRYVSCQTWHPTIAGIFAVSYMINSNELYKTVSLETPDEKITKSTVKDEKYGISYSDDDIDTDSYSNRPEAKLLDENYKEKIISLLNKEFVQRMRIIQLTEDEKNNQQYSHDISKELRKSLIYVPHEQISTHNDLPHVNSNKKASIDEEIIIKEAQSELTNIDVFQSIDKPYQLNLYNEFSTDEIEYETQNIKMHDTKKLTNITDKNECKNDTDAIDHHDSDTESFYNIWGEDEEWLYDNKLRNTVRNIHREFNKKYDREAREEKLFRLLNSETKYTEKKNKLDNMEKERMKLTKDMFEAGDTCQTLKYQLEFKSRKRRKSSSKHKSLINDEVPKNKRENIPIIDDHNNSVFIWSISDNIFPKLRLESAEEVRCIEFNPRHGNTVVGGLKNGQISIWDIKGKLETTGLNDLNMSEKEKIHRKHLWEHMKWSLDVEFETRIKPAALSAILESHLSTVTAIQWIHPMNKITPLGKFVNVQEGQFSDQFFSASMDGTIKLWDLDSTPMPRVIKKSSTNTSIKHPEKLNNYRSSLSIYNNRLKPSYTRKTIKACFSKAEFTYQDTNCTNKIEKMDEHTKESVNEMCSIVDHDKEEVFHEEVISIKTYKDALIKIKDLQQFAIDQHDDNLLLMVSSIKQHRRKIAITIIIKELDKTTHSPITAFSFEIPLMHYNYTSDQPLSIGQRQFEYVPTKSNDPNRLLVVGSIMGQIGVVTWNGYDTYQQGRNSEECKSIWWGQVHDGPINYIKRNVFYPDIHLVCGGHIVSIWSLTYKGGPVWWKRFNDLTNSVLWSTIHPAEFRVSFNTDGVLQFWNFMKHTHKPYYTTDIFLSDGLIATLSAPYSPIHFNDTKRLIFNEGIHEVLNYKKNELISFSDATGTVMLMTTDAVVMESNTIEEVGRVFQKEVVWRKELDAWNSKCKEEFRSMTENDENGRDYRKIKSHVPNSVHSDNIQPTLSKEQIKRKIFDEIFNWCLDQKGPQTRLGKMRDKYLQRERQHMIEAMMKKKNIDQKQLEEYFKAIEENKYDKDDITNMKFEANESYRDIVNKILSTEQTKEHMLDINSKSDDSIDTKKIIEQIQKLLVTDIEIEKEKLSNYIKNNPFKADQEDWAQVIEFAEKNVRDRLNDPTLLKSPALRLMRREWAKKYINEGYKIKEWKTRKDEHEYDRYNIRNQNIDLLRTMYGKSYNPFWDKDLRPQKMRDAVRMRLTDAVDNGDGRLQGNYFEGKCGEDNSCYTNYLSLMGQRPMSSFSEDYSGVSEKELSVDNDDENETQATEFYGFNRNNEKTKDPYKSQRLYSECDDYQDLETVDEQDHENEI</sequence>
<proteinExistence type="predicted"/>
<dbReference type="SUPFAM" id="SSF50978">
    <property type="entry name" value="WD40 repeat-like"/>
    <property type="match status" value="1"/>
</dbReference>
<dbReference type="SMART" id="SM00320">
    <property type="entry name" value="WD40"/>
    <property type="match status" value="2"/>
</dbReference>
<evidence type="ECO:0000313" key="8">
    <source>
        <dbReference type="EMBL" id="KAF0769257.1"/>
    </source>
</evidence>
<comment type="subcellular location">
    <subcellularLocation>
        <location evidence="1">Cytoplasm</location>
    </subcellularLocation>
</comment>
<evidence type="ECO:0000256" key="4">
    <source>
        <dbReference type="ARBA" id="ARBA00022737"/>
    </source>
</evidence>
<name>A0A6G0ZE81_APHCR</name>
<dbReference type="GO" id="GO:0045503">
    <property type="term" value="F:dynein light chain binding"/>
    <property type="evidence" value="ECO:0007669"/>
    <property type="project" value="TreeGrafter"/>
</dbReference>
<keyword evidence="2" id="KW-0963">Cytoplasm</keyword>